<accession>A0A6J5MVN6</accession>
<sequence length="197" mass="22499">MKQVQQYLNRFGCNLIVDGIIGDKTKVEIKKYVFRQTKGITWVRCDKKLTNTFDDFGVLWVNNEVAEVFPCSTTAGKHYIQNPITYGGVTGTAIAAAQYVKGSHQFKTSSNWKSLWLGMPYFQQIQPIQIFRDGNKDDNLDEKVIQKGLFGINFHQAGLGNFIDNWSAGCQVVPKAYWLNVIKHFKDGEIIDFDLQY</sequence>
<gene>
    <name evidence="1" type="ORF">UFOVP528_44</name>
</gene>
<name>A0A6J5MVN6_9CAUD</name>
<protein>
    <submittedName>
        <fullName evidence="1">Uncharacterized protein</fullName>
    </submittedName>
</protein>
<organism evidence="1">
    <name type="scientific">uncultured Caudovirales phage</name>
    <dbReference type="NCBI Taxonomy" id="2100421"/>
    <lineage>
        <taxon>Viruses</taxon>
        <taxon>Duplodnaviria</taxon>
        <taxon>Heunggongvirae</taxon>
        <taxon>Uroviricota</taxon>
        <taxon>Caudoviricetes</taxon>
        <taxon>Peduoviridae</taxon>
        <taxon>Maltschvirus</taxon>
        <taxon>Maltschvirus maltsch</taxon>
    </lineage>
</organism>
<evidence type="ECO:0000313" key="1">
    <source>
        <dbReference type="EMBL" id="CAB4149073.1"/>
    </source>
</evidence>
<reference evidence="1" key="1">
    <citation type="submission" date="2020-04" db="EMBL/GenBank/DDBJ databases">
        <authorList>
            <person name="Chiriac C."/>
            <person name="Salcher M."/>
            <person name="Ghai R."/>
            <person name="Kavagutti S V."/>
        </authorList>
    </citation>
    <scope>NUCLEOTIDE SEQUENCE</scope>
</reference>
<dbReference type="EMBL" id="LR796508">
    <property type="protein sequence ID" value="CAB4149073.1"/>
    <property type="molecule type" value="Genomic_DNA"/>
</dbReference>
<proteinExistence type="predicted"/>